<reference evidence="2 3" key="1">
    <citation type="submission" date="2014-02" db="EMBL/GenBank/DDBJ databases">
        <title>Single nucleus genome sequencing reveals high similarity among nuclei of an endomycorrhizal fungus.</title>
        <authorList>
            <person name="Lin K."/>
            <person name="Geurts R."/>
            <person name="Zhang Z."/>
            <person name="Limpens E."/>
            <person name="Saunders D.G."/>
            <person name="Mu D."/>
            <person name="Pang E."/>
            <person name="Cao H."/>
            <person name="Cha H."/>
            <person name="Lin T."/>
            <person name="Zhou Q."/>
            <person name="Shang Y."/>
            <person name="Li Y."/>
            <person name="Ivanov S."/>
            <person name="Sharma T."/>
            <person name="Velzen R.V."/>
            <person name="Ruijter N.D."/>
            <person name="Aanen D.K."/>
            <person name="Win J."/>
            <person name="Kamoun S."/>
            <person name="Bisseling T."/>
            <person name="Huang S."/>
        </authorList>
    </citation>
    <scope>NUCLEOTIDE SEQUENCE [LARGE SCALE GENOMIC DNA]</scope>
    <source>
        <strain evidence="3">DAOM197198w</strain>
    </source>
</reference>
<keyword evidence="3" id="KW-1185">Reference proteome</keyword>
<feature type="domain" description="BTB" evidence="1">
    <location>
        <begin position="22"/>
        <end position="141"/>
    </location>
</feature>
<gene>
    <name evidence="2" type="ORF">RirG_225310</name>
</gene>
<comment type="caution">
    <text evidence="2">The sequence shown here is derived from an EMBL/GenBank/DDBJ whole genome shotgun (WGS) entry which is preliminary data.</text>
</comment>
<dbReference type="GO" id="GO:0051260">
    <property type="term" value="P:protein homooligomerization"/>
    <property type="evidence" value="ECO:0007669"/>
    <property type="project" value="InterPro"/>
</dbReference>
<dbReference type="InterPro" id="IPR011333">
    <property type="entry name" value="SKP1/BTB/POZ_sf"/>
</dbReference>
<dbReference type="Pfam" id="PF02214">
    <property type="entry name" value="BTB_2"/>
    <property type="match status" value="1"/>
</dbReference>
<dbReference type="SUPFAM" id="SSF54695">
    <property type="entry name" value="POZ domain"/>
    <property type="match status" value="1"/>
</dbReference>
<dbReference type="OrthoDB" id="2414723at2759"/>
<protein>
    <recommendedName>
        <fullName evidence="1">BTB domain-containing protein</fullName>
    </recommendedName>
</protein>
<dbReference type="STRING" id="1432141.A0A015JKG6"/>
<sequence>MSNRKKNNNVADLGNNCTSAEQTIILNVGGIKYETRKSTLVYYPDTLLGTMFADRNQSLQHPKNENEYFLDRDGNLFRYVMQYYRTGKIYLPYNPSDLKDVSSLPSSYFPSISFEEIEAELDYFQIPFERPLKPSSLSFTINPTVEKLDQFVYALRNVIREVMSICETEITVTFSKNGWPPFMNLGLPYKKEAIIVEDIDLLVKPFGCVGYTFLNKYGTDIGQYLRSEIPELSWQFGYSQNREQLKLHMSITNSMSDHEIFLNSCLSNKK</sequence>
<dbReference type="InterPro" id="IPR003131">
    <property type="entry name" value="T1-type_BTB"/>
</dbReference>
<proteinExistence type="predicted"/>
<evidence type="ECO:0000259" key="1">
    <source>
        <dbReference type="SMART" id="SM00225"/>
    </source>
</evidence>
<dbReference type="SMART" id="SM00225">
    <property type="entry name" value="BTB"/>
    <property type="match status" value="1"/>
</dbReference>
<name>A0A015JKG6_RHIIW</name>
<dbReference type="InterPro" id="IPR000210">
    <property type="entry name" value="BTB/POZ_dom"/>
</dbReference>
<dbReference type="Gene3D" id="3.30.710.10">
    <property type="entry name" value="Potassium Channel Kv1.1, Chain A"/>
    <property type="match status" value="1"/>
</dbReference>
<dbReference type="Proteomes" id="UP000022910">
    <property type="component" value="Unassembled WGS sequence"/>
</dbReference>
<dbReference type="AlphaFoldDB" id="A0A015JKG6"/>
<accession>A0A015JKG6</accession>
<dbReference type="HOGENOM" id="CLU_063742_2_0_1"/>
<dbReference type="PANTHER" id="PTHR14499">
    <property type="entry name" value="POTASSIUM CHANNEL TETRAMERIZATION DOMAIN-CONTAINING"/>
    <property type="match status" value="1"/>
</dbReference>
<dbReference type="EMBL" id="JEMT01028170">
    <property type="protein sequence ID" value="EXX55449.1"/>
    <property type="molecule type" value="Genomic_DNA"/>
</dbReference>
<evidence type="ECO:0000313" key="3">
    <source>
        <dbReference type="Proteomes" id="UP000022910"/>
    </source>
</evidence>
<dbReference type="PANTHER" id="PTHR14499:SF136">
    <property type="entry name" value="GH08630P"/>
    <property type="match status" value="1"/>
</dbReference>
<evidence type="ECO:0000313" key="2">
    <source>
        <dbReference type="EMBL" id="EXX55449.1"/>
    </source>
</evidence>
<organism evidence="2 3">
    <name type="scientific">Rhizophagus irregularis (strain DAOM 197198w)</name>
    <name type="common">Glomus intraradices</name>
    <dbReference type="NCBI Taxonomy" id="1432141"/>
    <lineage>
        <taxon>Eukaryota</taxon>
        <taxon>Fungi</taxon>
        <taxon>Fungi incertae sedis</taxon>
        <taxon>Mucoromycota</taxon>
        <taxon>Glomeromycotina</taxon>
        <taxon>Glomeromycetes</taxon>
        <taxon>Glomerales</taxon>
        <taxon>Glomeraceae</taxon>
        <taxon>Rhizophagus</taxon>
    </lineage>
</organism>